<dbReference type="SMART" id="SM00491">
    <property type="entry name" value="HELICc2"/>
    <property type="match status" value="1"/>
</dbReference>
<dbReference type="Proteomes" id="UP000287410">
    <property type="component" value="Unassembled WGS sequence"/>
</dbReference>
<dbReference type="PROSITE" id="PS51193">
    <property type="entry name" value="HELICASE_ATP_BIND_2"/>
    <property type="match status" value="1"/>
</dbReference>
<keyword evidence="3" id="KW-0378">Hydrolase</keyword>
<dbReference type="InterPro" id="IPR011545">
    <property type="entry name" value="DEAD/DEAH_box_helicase_dom"/>
</dbReference>
<dbReference type="Gene3D" id="3.40.50.300">
    <property type="entry name" value="P-loop containing nucleotide triphosphate hydrolases"/>
    <property type="match status" value="2"/>
</dbReference>
<evidence type="ECO:0000256" key="8">
    <source>
        <dbReference type="ARBA" id="ARBA00023235"/>
    </source>
</evidence>
<dbReference type="InterPro" id="IPR014001">
    <property type="entry name" value="Helicase_ATP-bd"/>
</dbReference>
<keyword evidence="8" id="KW-0413">Isomerase</keyword>
<name>A0ABY0C084_9GAMM</name>
<keyword evidence="4 10" id="KW-0347">Helicase</keyword>
<dbReference type="SUPFAM" id="SSF52540">
    <property type="entry name" value="P-loop containing nucleoside triphosphate hydrolases"/>
    <property type="match status" value="1"/>
</dbReference>
<evidence type="ECO:0000256" key="6">
    <source>
        <dbReference type="ARBA" id="ARBA00023004"/>
    </source>
</evidence>
<evidence type="ECO:0000259" key="9">
    <source>
        <dbReference type="PROSITE" id="PS51193"/>
    </source>
</evidence>
<protein>
    <submittedName>
        <fullName evidence="10">ATP-dependent DNA helicase DinG</fullName>
    </submittedName>
</protein>
<evidence type="ECO:0000256" key="1">
    <source>
        <dbReference type="ARBA" id="ARBA00022723"/>
    </source>
</evidence>
<dbReference type="NCBIfam" id="NF008729">
    <property type="entry name" value="PRK11747.1"/>
    <property type="match status" value="1"/>
</dbReference>
<keyword evidence="5" id="KW-0067">ATP-binding</keyword>
<gene>
    <name evidence="10" type="ORF">CWE12_06265</name>
</gene>
<reference evidence="10 11" key="1">
    <citation type="journal article" date="2018" name="Front. Microbiol.">
        <title>Genome-Based Analysis Reveals the Taxonomy and Diversity of the Family Idiomarinaceae.</title>
        <authorList>
            <person name="Liu Y."/>
            <person name="Lai Q."/>
            <person name="Shao Z."/>
        </authorList>
    </citation>
    <scope>NUCLEOTIDE SEQUENCE [LARGE SCALE GENOMIC DNA]</scope>
    <source>
        <strain evidence="10 11">GBSy1</strain>
    </source>
</reference>
<dbReference type="PANTHER" id="PTHR11472:SF59">
    <property type="entry name" value="ATP-DEPENDENT DNA HELICASE DING"/>
    <property type="match status" value="1"/>
</dbReference>
<organism evidence="10 11">
    <name type="scientific">Aliidiomarina sedimenti</name>
    <dbReference type="NCBI Taxonomy" id="1933879"/>
    <lineage>
        <taxon>Bacteria</taxon>
        <taxon>Pseudomonadati</taxon>
        <taxon>Pseudomonadota</taxon>
        <taxon>Gammaproteobacteria</taxon>
        <taxon>Alteromonadales</taxon>
        <taxon>Idiomarinaceae</taxon>
        <taxon>Aliidiomarina</taxon>
    </lineage>
</organism>
<dbReference type="InterPro" id="IPR010614">
    <property type="entry name" value="RAD3-like_helicase_DEAD"/>
</dbReference>
<keyword evidence="11" id="KW-1185">Reference proteome</keyword>
<sequence length="708" mass="79468">MVPDNVKQSMQKTLNALRDTPGFTSRKGQMTMFAEVAKTLFGVYQEGDQPHRSLVIEGQTGAGKTLGYLLPAIVSAIKLKKHVVVATANVALQQQIMNHDLPRLRKAGLHFEQAFVAGRGRYFCRRDAETFVNDQDAPDLLTDEADVQHQRKHRTQVEQLITLFDANQWNGLKDDYRGKLSLEQPWWSQVNANRDTCSRRNCAHYDNCAFFDARKDVRDAQVIVTNHAMLYADMLHVQPEMRLLPAAKDSIFVFDEAHHIRDTFRSSLAAELNFELLSKLDRNSGRLVNHIQSLVNGASLDVVNVDNLAVRMRDDFKLMSSAASQIIDCAHGYLGEARASAFKKPVHRFEQGALPEQLQLLLSEQLQPALEGLNGACQKVNEKIKDAQEKAISDDSRLQNYLGSLRNLTQTVESALSACVLLKTEINPKQGIARWLTRHSDLRVDITLSATPIQVGRQFEREIVTPAFATIFTSATLQSLGSFRRFSEQLSLYQKDGVQFLVIESPFDYKKAQLVTYRDLPEPNFNNEAAHTSAMLKRFGNDLGEHKAALVLFASKRQMQSFVDKLPAALAADSLVQYTATRDSLIRRHKKRVDDGKRSILIGCQSFSEGLDLPGAYLTFVGIAKLPFADVNCPIAASESEFIEAQGLHPFAMIALPDASRRLVQCVGRLMRSQDCYGEVRIYDSRLQTKGYGKQLLNCLPPMLQRVE</sequence>
<dbReference type="Pfam" id="PF00270">
    <property type="entry name" value="DEAD"/>
    <property type="match status" value="1"/>
</dbReference>
<evidence type="ECO:0000256" key="4">
    <source>
        <dbReference type="ARBA" id="ARBA00022806"/>
    </source>
</evidence>
<dbReference type="GO" id="GO:0004386">
    <property type="term" value="F:helicase activity"/>
    <property type="evidence" value="ECO:0007669"/>
    <property type="project" value="UniProtKB-KW"/>
</dbReference>
<dbReference type="InterPro" id="IPR027417">
    <property type="entry name" value="P-loop_NTPase"/>
</dbReference>
<dbReference type="InterPro" id="IPR006555">
    <property type="entry name" value="ATP-dep_Helicase_C"/>
</dbReference>
<dbReference type="InterPro" id="IPR014013">
    <property type="entry name" value="Helic_SF1/SF2_ATP-bd_DinG/Rad3"/>
</dbReference>
<evidence type="ECO:0000256" key="2">
    <source>
        <dbReference type="ARBA" id="ARBA00022741"/>
    </source>
</evidence>
<keyword evidence="2" id="KW-0547">Nucleotide-binding</keyword>
<evidence type="ECO:0000256" key="7">
    <source>
        <dbReference type="ARBA" id="ARBA00023014"/>
    </source>
</evidence>
<keyword evidence="6" id="KW-0408">Iron</keyword>
<evidence type="ECO:0000313" key="11">
    <source>
        <dbReference type="Proteomes" id="UP000287410"/>
    </source>
</evidence>
<accession>A0ABY0C084</accession>
<dbReference type="PANTHER" id="PTHR11472">
    <property type="entry name" value="DNA REPAIR DEAD HELICASE RAD3/XP-D SUBFAMILY MEMBER"/>
    <property type="match status" value="1"/>
</dbReference>
<dbReference type="Pfam" id="PF06733">
    <property type="entry name" value="DEAD_2"/>
    <property type="match status" value="1"/>
</dbReference>
<keyword evidence="1" id="KW-0479">Metal-binding</keyword>
<evidence type="ECO:0000313" key="10">
    <source>
        <dbReference type="EMBL" id="RUO30838.1"/>
    </source>
</evidence>
<evidence type="ECO:0000256" key="5">
    <source>
        <dbReference type="ARBA" id="ARBA00022840"/>
    </source>
</evidence>
<keyword evidence="7" id="KW-0411">Iron-sulfur</keyword>
<dbReference type="InterPro" id="IPR045028">
    <property type="entry name" value="DinG/Rad3-like"/>
</dbReference>
<dbReference type="SMART" id="SM00487">
    <property type="entry name" value="DEXDc"/>
    <property type="match status" value="1"/>
</dbReference>
<dbReference type="RefSeq" id="WP_126788814.1">
    <property type="nucleotide sequence ID" value="NZ_PIPN01000002.1"/>
</dbReference>
<feature type="domain" description="Helicase ATP-binding" evidence="9">
    <location>
        <begin position="15"/>
        <end position="330"/>
    </location>
</feature>
<evidence type="ECO:0000256" key="3">
    <source>
        <dbReference type="ARBA" id="ARBA00022801"/>
    </source>
</evidence>
<proteinExistence type="predicted"/>
<comment type="caution">
    <text evidence="10">The sequence shown here is derived from an EMBL/GenBank/DDBJ whole genome shotgun (WGS) entry which is preliminary data.</text>
</comment>
<dbReference type="Pfam" id="PF13307">
    <property type="entry name" value="Helicase_C_2"/>
    <property type="match status" value="1"/>
</dbReference>
<dbReference type="EMBL" id="PIPN01000002">
    <property type="protein sequence ID" value="RUO30838.1"/>
    <property type="molecule type" value="Genomic_DNA"/>
</dbReference>